<comment type="caution">
    <text evidence="2">The sequence shown here is derived from an EMBL/GenBank/DDBJ whole genome shotgun (WGS) entry which is preliminary data.</text>
</comment>
<feature type="transmembrane region" description="Helical" evidence="1">
    <location>
        <begin position="200"/>
        <end position="220"/>
    </location>
</feature>
<evidence type="ECO:0008006" key="4">
    <source>
        <dbReference type="Google" id="ProtNLM"/>
    </source>
</evidence>
<accession>A0A9P6T0Z9</accession>
<feature type="transmembrane region" description="Helical" evidence="1">
    <location>
        <begin position="226"/>
        <end position="248"/>
    </location>
</feature>
<dbReference type="EMBL" id="JAAAID010000492">
    <property type="protein sequence ID" value="KAG0016889.1"/>
    <property type="molecule type" value="Genomic_DNA"/>
</dbReference>
<evidence type="ECO:0000313" key="3">
    <source>
        <dbReference type="Proteomes" id="UP000703661"/>
    </source>
</evidence>
<gene>
    <name evidence="2" type="ORF">BGZ80_008821</name>
</gene>
<protein>
    <recommendedName>
        <fullName evidence="4">Transmembrane protein</fullName>
    </recommendedName>
</protein>
<sequence>MFVPDTLETVSLFISLSCISTMALLFGRKTAGTTLKSMNYARGLVVGLFLTSWAFSVIAALLIQNNNWNGLACELSIDSCIALYAFSKIIIYLFLMEKVYVVTAVGQTRSNFFLYKVNAALMLPYFGVITCMAVFRIAKVRDDSGECRIGLEYGGALPLVLYDIFMSCWLTFLFMKSLLSSTSLLQGPSKGKLRSVARRTLIGALVSLLLSSANIFSLVYNHEGERGLICLISCTVDVTLNAISIHWVTSRGGSSSRRTALSERTAVDRRTRGLSVHGGALSDKQVGPLESHVSVSVESYVEEYHQLHYGGTSSRY</sequence>
<dbReference type="PANTHER" id="PTHR38848">
    <property type="entry name" value="G-PROTEIN COUPLED RECEPTORS FAMILY 3 PROFILE DOMAIN-CONTAINING PROTEIN"/>
    <property type="match status" value="1"/>
</dbReference>
<organism evidence="2 3">
    <name type="scientific">Entomortierella chlamydospora</name>
    <dbReference type="NCBI Taxonomy" id="101097"/>
    <lineage>
        <taxon>Eukaryota</taxon>
        <taxon>Fungi</taxon>
        <taxon>Fungi incertae sedis</taxon>
        <taxon>Mucoromycota</taxon>
        <taxon>Mortierellomycotina</taxon>
        <taxon>Mortierellomycetes</taxon>
        <taxon>Mortierellales</taxon>
        <taxon>Mortierellaceae</taxon>
        <taxon>Entomortierella</taxon>
    </lineage>
</organism>
<keyword evidence="1" id="KW-0812">Transmembrane</keyword>
<keyword evidence="1" id="KW-1133">Transmembrane helix</keyword>
<feature type="transmembrane region" description="Helical" evidence="1">
    <location>
        <begin position="159"/>
        <end position="179"/>
    </location>
</feature>
<keyword evidence="1" id="KW-0472">Membrane</keyword>
<dbReference type="AlphaFoldDB" id="A0A9P6T0Z9"/>
<evidence type="ECO:0000256" key="1">
    <source>
        <dbReference type="SAM" id="Phobius"/>
    </source>
</evidence>
<dbReference type="OrthoDB" id="3210850at2759"/>
<keyword evidence="3" id="KW-1185">Reference proteome</keyword>
<name>A0A9P6T0Z9_9FUNG</name>
<dbReference type="Proteomes" id="UP000703661">
    <property type="component" value="Unassembled WGS sequence"/>
</dbReference>
<proteinExistence type="predicted"/>
<dbReference type="PANTHER" id="PTHR38848:SF3">
    <property type="entry name" value="G-PROTEIN COUPLED RECEPTORS FAMILY 3 PROFILE DOMAIN-CONTAINING PROTEIN"/>
    <property type="match status" value="1"/>
</dbReference>
<feature type="transmembrane region" description="Helical" evidence="1">
    <location>
        <begin position="117"/>
        <end position="139"/>
    </location>
</feature>
<reference evidence="2" key="1">
    <citation type="journal article" date="2020" name="Fungal Divers.">
        <title>Resolving the Mortierellaceae phylogeny through synthesis of multi-gene phylogenetics and phylogenomics.</title>
        <authorList>
            <person name="Vandepol N."/>
            <person name="Liber J."/>
            <person name="Desiro A."/>
            <person name="Na H."/>
            <person name="Kennedy M."/>
            <person name="Barry K."/>
            <person name="Grigoriev I.V."/>
            <person name="Miller A.N."/>
            <person name="O'Donnell K."/>
            <person name="Stajich J.E."/>
            <person name="Bonito G."/>
        </authorList>
    </citation>
    <scope>NUCLEOTIDE SEQUENCE</scope>
    <source>
        <strain evidence="2">NRRL 2769</strain>
    </source>
</reference>
<evidence type="ECO:0000313" key="2">
    <source>
        <dbReference type="EMBL" id="KAG0016889.1"/>
    </source>
</evidence>
<feature type="transmembrane region" description="Helical" evidence="1">
    <location>
        <begin position="75"/>
        <end position="96"/>
    </location>
</feature>
<feature type="transmembrane region" description="Helical" evidence="1">
    <location>
        <begin position="6"/>
        <end position="27"/>
    </location>
</feature>
<feature type="transmembrane region" description="Helical" evidence="1">
    <location>
        <begin position="39"/>
        <end position="63"/>
    </location>
</feature>